<sequence length="249" mass="28660">MVHVRDQDDNIRTNVRKGLDIIIAENYAPRKQMPPPSTTEQRASRRDGISSLARQKRSSSCTDTPLPPSKRTCSSSPTKPAIANRVHRCIIVHDYEKPIYRESSQNSLLAAFKQCIIGYKSLHTRAGMLQRSISPNNLLVNEDKGNLSWPALLMDLDLAIKEQREQASGACRKTGMRAFKAIGVLLDDEQHLFMHDLKSFFWVLFWICIHYDGQQERIVPRFDKWNYLDAEELASPRWTARYIQGLYNK</sequence>
<comment type="caution">
    <text evidence="1">The sequence shown here is derived from an EMBL/GenBank/DDBJ whole genome shotgun (WGS) entry which is preliminary data.</text>
</comment>
<name>A0ACB6RZ31_9PLEO</name>
<evidence type="ECO:0000313" key="1">
    <source>
        <dbReference type="EMBL" id="KAF2627240.1"/>
    </source>
</evidence>
<accession>A0ACB6RZ31</accession>
<protein>
    <submittedName>
        <fullName evidence="1">Uncharacterized protein</fullName>
    </submittedName>
</protein>
<dbReference type="EMBL" id="MU006718">
    <property type="protein sequence ID" value="KAF2627240.1"/>
    <property type="molecule type" value="Genomic_DNA"/>
</dbReference>
<dbReference type="Proteomes" id="UP000799754">
    <property type="component" value="Unassembled WGS sequence"/>
</dbReference>
<reference evidence="1" key="1">
    <citation type="journal article" date="2020" name="Stud. Mycol.">
        <title>101 Dothideomycetes genomes: a test case for predicting lifestyles and emergence of pathogens.</title>
        <authorList>
            <person name="Haridas S."/>
            <person name="Albert R."/>
            <person name="Binder M."/>
            <person name="Bloem J."/>
            <person name="Labutti K."/>
            <person name="Salamov A."/>
            <person name="Andreopoulos B."/>
            <person name="Baker S."/>
            <person name="Barry K."/>
            <person name="Bills G."/>
            <person name="Bluhm B."/>
            <person name="Cannon C."/>
            <person name="Castanera R."/>
            <person name="Culley D."/>
            <person name="Daum C."/>
            <person name="Ezra D."/>
            <person name="Gonzalez J."/>
            <person name="Henrissat B."/>
            <person name="Kuo A."/>
            <person name="Liang C."/>
            <person name="Lipzen A."/>
            <person name="Lutzoni F."/>
            <person name="Magnuson J."/>
            <person name="Mondo S."/>
            <person name="Nolan M."/>
            <person name="Ohm R."/>
            <person name="Pangilinan J."/>
            <person name="Park H.-J."/>
            <person name="Ramirez L."/>
            <person name="Alfaro M."/>
            <person name="Sun H."/>
            <person name="Tritt A."/>
            <person name="Yoshinaga Y."/>
            <person name="Zwiers L.-H."/>
            <person name="Turgeon B."/>
            <person name="Goodwin S."/>
            <person name="Spatafora J."/>
            <person name="Crous P."/>
            <person name="Grigoriev I."/>
        </authorList>
    </citation>
    <scope>NUCLEOTIDE SEQUENCE</scope>
    <source>
        <strain evidence="1">CBS 525.71</strain>
    </source>
</reference>
<evidence type="ECO:0000313" key="2">
    <source>
        <dbReference type="Proteomes" id="UP000799754"/>
    </source>
</evidence>
<gene>
    <name evidence="1" type="ORF">BU25DRAFT_459022</name>
</gene>
<organism evidence="1 2">
    <name type="scientific">Macroventuria anomochaeta</name>
    <dbReference type="NCBI Taxonomy" id="301207"/>
    <lineage>
        <taxon>Eukaryota</taxon>
        <taxon>Fungi</taxon>
        <taxon>Dikarya</taxon>
        <taxon>Ascomycota</taxon>
        <taxon>Pezizomycotina</taxon>
        <taxon>Dothideomycetes</taxon>
        <taxon>Pleosporomycetidae</taxon>
        <taxon>Pleosporales</taxon>
        <taxon>Pleosporineae</taxon>
        <taxon>Didymellaceae</taxon>
        <taxon>Macroventuria</taxon>
    </lineage>
</organism>
<keyword evidence="2" id="KW-1185">Reference proteome</keyword>
<proteinExistence type="predicted"/>